<protein>
    <submittedName>
        <fullName evidence="2">Uncharacterized protein</fullName>
    </submittedName>
</protein>
<sequence length="71" mass="8440">MKAKKRRKIKLMLFILRLWIIILFTSRNVPSLFFAALFGGLFLLLLIFLAPTTEGENGDFWMKEVKRQRRP</sequence>
<dbReference type="RefSeq" id="WP_012571686.1">
    <property type="nucleotide sequence ID" value="NC_011529.1"/>
</dbReference>
<accession>B6YVD6</accession>
<keyword evidence="1" id="KW-0472">Membrane</keyword>
<dbReference type="HOGENOM" id="CLU_2730607_0_0_2"/>
<feature type="transmembrane region" description="Helical" evidence="1">
    <location>
        <begin position="32"/>
        <end position="53"/>
    </location>
</feature>
<proteinExistence type="predicted"/>
<dbReference type="KEGG" id="ton:TON_0726"/>
<dbReference type="EMBL" id="CP000855">
    <property type="protein sequence ID" value="ACJ16214.1"/>
    <property type="molecule type" value="Genomic_DNA"/>
</dbReference>
<dbReference type="GeneID" id="7017028"/>
<name>B6YVD6_THEON</name>
<dbReference type="AlphaFoldDB" id="B6YVD6"/>
<dbReference type="Proteomes" id="UP000002727">
    <property type="component" value="Chromosome"/>
</dbReference>
<keyword evidence="1" id="KW-0812">Transmembrane</keyword>
<organism evidence="2 3">
    <name type="scientific">Thermococcus onnurineus (strain NA1)</name>
    <dbReference type="NCBI Taxonomy" id="523850"/>
    <lineage>
        <taxon>Archaea</taxon>
        <taxon>Methanobacteriati</taxon>
        <taxon>Methanobacteriota</taxon>
        <taxon>Thermococci</taxon>
        <taxon>Thermococcales</taxon>
        <taxon>Thermococcaceae</taxon>
        <taxon>Thermococcus</taxon>
    </lineage>
</organism>
<evidence type="ECO:0000313" key="2">
    <source>
        <dbReference type="EMBL" id="ACJ16214.1"/>
    </source>
</evidence>
<keyword evidence="3" id="KW-1185">Reference proteome</keyword>
<keyword evidence="1" id="KW-1133">Transmembrane helix</keyword>
<dbReference type="STRING" id="523850.TON_0726"/>
<evidence type="ECO:0000256" key="1">
    <source>
        <dbReference type="SAM" id="Phobius"/>
    </source>
</evidence>
<dbReference type="PATRIC" id="fig|523850.10.peg.729"/>
<evidence type="ECO:0000313" key="3">
    <source>
        <dbReference type="Proteomes" id="UP000002727"/>
    </source>
</evidence>
<reference evidence="2 3" key="1">
    <citation type="journal article" date="2008" name="J. Bacteriol.">
        <title>The complete genome sequence of Thermococcus onnurineus NA1 reveals a mixed heterotrophic and carboxydotrophic metabolism.</title>
        <authorList>
            <person name="Lee H.S."/>
            <person name="Kang S.G."/>
            <person name="Bae S.S."/>
            <person name="Lim J.K."/>
            <person name="Cho Y."/>
            <person name="Kim Y.J."/>
            <person name="Jeon J.H."/>
            <person name="Cha S.S."/>
            <person name="Kwon K.K."/>
            <person name="Kim H.T."/>
            <person name="Park C.J."/>
            <person name="Lee H.W."/>
            <person name="Kim S.I."/>
            <person name="Chun J."/>
            <person name="Colwell R.R."/>
            <person name="Kim S.J."/>
            <person name="Lee J.H."/>
        </authorList>
    </citation>
    <scope>NUCLEOTIDE SEQUENCE [LARGE SCALE GENOMIC DNA]</scope>
    <source>
        <strain evidence="2 3">NA1</strain>
    </source>
</reference>
<gene>
    <name evidence="2" type="ordered locus">TON_0726</name>
</gene>